<dbReference type="GO" id="GO:0097367">
    <property type="term" value="F:carbohydrate derivative binding"/>
    <property type="evidence" value="ECO:0007669"/>
    <property type="project" value="InterPro"/>
</dbReference>
<dbReference type="InterPro" id="IPR050986">
    <property type="entry name" value="GutQ/KpsF_isomerases"/>
</dbReference>
<evidence type="ECO:0008006" key="3">
    <source>
        <dbReference type="Google" id="ProtNLM"/>
    </source>
</evidence>
<sequence length="90" mass="10256">MDPIFEKIEKAIDTEIESILHFRKNLDPSIKQAIELILQSKGKLIVTGVGKSGDVGKKSLLRYPLQEHLLFSYILPTRLTEMRVSFLSKT</sequence>
<protein>
    <recommendedName>
        <fullName evidence="3">SIS domain protein</fullName>
    </recommendedName>
</protein>
<dbReference type="Proteomes" id="UP000011783">
    <property type="component" value="Unassembled WGS sequence"/>
</dbReference>
<dbReference type="EMBL" id="AKWO02000086">
    <property type="protein sequence ID" value="EMF98482.1"/>
    <property type="molecule type" value="Genomic_DNA"/>
</dbReference>
<dbReference type="BioCyc" id="LBOR1193007:G11KN-3496-MONOMER"/>
<name>M3F987_LEPBO</name>
<dbReference type="GO" id="GO:1901135">
    <property type="term" value="P:carbohydrate derivative metabolic process"/>
    <property type="evidence" value="ECO:0007669"/>
    <property type="project" value="InterPro"/>
</dbReference>
<comment type="caution">
    <text evidence="1">The sequence shown here is derived from an EMBL/GenBank/DDBJ whole genome shotgun (WGS) entry which is preliminary data.</text>
</comment>
<gene>
    <name evidence="1" type="ORF">LEP1GSC123_2134</name>
</gene>
<evidence type="ECO:0000313" key="2">
    <source>
        <dbReference type="Proteomes" id="UP000011783"/>
    </source>
</evidence>
<dbReference type="AlphaFoldDB" id="M3F987"/>
<dbReference type="PANTHER" id="PTHR42745:SF1">
    <property type="entry name" value="ARABINOSE 5-PHOSPHATE ISOMERASE KDSD"/>
    <property type="match status" value="1"/>
</dbReference>
<evidence type="ECO:0000313" key="1">
    <source>
        <dbReference type="EMBL" id="EMF98482.1"/>
    </source>
</evidence>
<accession>M3F987</accession>
<dbReference type="PANTHER" id="PTHR42745">
    <property type="match status" value="1"/>
</dbReference>
<proteinExistence type="predicted"/>
<organism evidence="1 2">
    <name type="scientific">Leptospira borgpetersenii str. 200701203</name>
    <dbReference type="NCBI Taxonomy" id="1193007"/>
    <lineage>
        <taxon>Bacteria</taxon>
        <taxon>Pseudomonadati</taxon>
        <taxon>Spirochaetota</taxon>
        <taxon>Spirochaetia</taxon>
        <taxon>Leptospirales</taxon>
        <taxon>Leptospiraceae</taxon>
        <taxon>Leptospira</taxon>
    </lineage>
</organism>
<reference evidence="1 2" key="1">
    <citation type="submission" date="2013-01" db="EMBL/GenBank/DDBJ databases">
        <authorList>
            <person name="Harkins D.M."/>
            <person name="Durkin A.S."/>
            <person name="Brinkac L.M."/>
            <person name="Haft D.H."/>
            <person name="Selengut J.D."/>
            <person name="Sanka R."/>
            <person name="DePew J."/>
            <person name="Purushe J."/>
            <person name="Picardeau M."/>
            <person name="Werts C."/>
            <person name="Goarant C."/>
            <person name="Vinetz J.M."/>
            <person name="Sutton G.G."/>
            <person name="Nierman W.C."/>
            <person name="Fouts D.E."/>
        </authorList>
    </citation>
    <scope>NUCLEOTIDE SEQUENCE [LARGE SCALE GENOMIC DNA]</scope>
    <source>
        <strain evidence="1 2">200701203</strain>
    </source>
</reference>
<dbReference type="Gene3D" id="3.40.50.10490">
    <property type="entry name" value="Glucose-6-phosphate isomerase like protein, domain 1"/>
    <property type="match status" value="1"/>
</dbReference>
<dbReference type="InterPro" id="IPR046348">
    <property type="entry name" value="SIS_dom_sf"/>
</dbReference>
<dbReference type="SUPFAM" id="SSF53697">
    <property type="entry name" value="SIS domain"/>
    <property type="match status" value="1"/>
</dbReference>